<gene>
    <name evidence="4" type="primary">hemL_3</name>
    <name evidence="3" type="synonym">hemL_12</name>
    <name evidence="3" type="ORF">g.31106</name>
    <name evidence="4" type="ORF">g.31108</name>
</gene>
<evidence type="ECO:0000259" key="2">
    <source>
        <dbReference type="Pfam" id="PF05678"/>
    </source>
</evidence>
<dbReference type="PANTHER" id="PTHR33624">
    <property type="entry name" value="SIGMA FACTOR BINDING PROTEIN 1, CHLOROPLASTIC"/>
    <property type="match status" value="1"/>
</dbReference>
<feature type="region of interest" description="Disordered" evidence="1">
    <location>
        <begin position="1"/>
        <end position="21"/>
    </location>
</feature>
<name>A0A1D1YU55_9ARAE</name>
<organism evidence="4">
    <name type="scientific">Anthurium amnicola</name>
    <dbReference type="NCBI Taxonomy" id="1678845"/>
    <lineage>
        <taxon>Eukaryota</taxon>
        <taxon>Viridiplantae</taxon>
        <taxon>Streptophyta</taxon>
        <taxon>Embryophyta</taxon>
        <taxon>Tracheophyta</taxon>
        <taxon>Spermatophyta</taxon>
        <taxon>Magnoliopsida</taxon>
        <taxon>Liliopsida</taxon>
        <taxon>Araceae</taxon>
        <taxon>Pothoideae</taxon>
        <taxon>Potheae</taxon>
        <taxon>Anthurium</taxon>
    </lineage>
</organism>
<feature type="compositionally biased region" description="Polar residues" evidence="1">
    <location>
        <begin position="1"/>
        <end position="11"/>
    </location>
</feature>
<dbReference type="PANTHER" id="PTHR33624:SF2">
    <property type="entry name" value="SIGMA FACTOR BINDING PROTEIN 1, CHLOROPLASTIC"/>
    <property type="match status" value="1"/>
</dbReference>
<reference evidence="4" key="1">
    <citation type="submission" date="2015-07" db="EMBL/GenBank/DDBJ databases">
        <title>Transcriptome Assembly of Anthurium amnicola.</title>
        <authorList>
            <person name="Suzuki J."/>
        </authorList>
    </citation>
    <scope>NUCLEOTIDE SEQUENCE</scope>
</reference>
<feature type="domain" description="VQ" evidence="2">
    <location>
        <begin position="27"/>
        <end position="53"/>
    </location>
</feature>
<proteinExistence type="predicted"/>
<sequence length="156" mass="17552">MDKRGVQQNSSKHTKAKKKKQIKVVYISNPMRFKTTASEFKGLVQQFTGQDSDVADLSKFTDVQNFDNSSTAVDRVFGFTDDDSTALSQPVAGTINQQQQQPHHPEPYKYNEMPLDAFDEVFSTQMLENLSTFMSSSLYYESPAPPVNSIQRLDAA</sequence>
<evidence type="ECO:0000256" key="1">
    <source>
        <dbReference type="SAM" id="MobiDB-lite"/>
    </source>
</evidence>
<feature type="compositionally biased region" description="Basic residues" evidence="1">
    <location>
        <begin position="12"/>
        <end position="21"/>
    </location>
</feature>
<dbReference type="EMBL" id="GDJX01013184">
    <property type="protein sequence ID" value="JAT54752.1"/>
    <property type="molecule type" value="Transcribed_RNA"/>
</dbReference>
<protein>
    <submittedName>
        <fullName evidence="4">Glutamate-1-semialdehyde 2,1-aminomutase</fullName>
    </submittedName>
</protein>
<evidence type="ECO:0000313" key="3">
    <source>
        <dbReference type="EMBL" id="JAT54752.1"/>
    </source>
</evidence>
<dbReference type="EMBL" id="GDJX01009781">
    <property type="protein sequence ID" value="JAT58155.1"/>
    <property type="molecule type" value="Transcribed_RNA"/>
</dbReference>
<accession>A0A1D1YU55</accession>
<evidence type="ECO:0000313" key="4">
    <source>
        <dbReference type="EMBL" id="JAT58155.1"/>
    </source>
</evidence>
<dbReference type="InterPro" id="IPR039335">
    <property type="entry name" value="SIB1/2"/>
</dbReference>
<dbReference type="InterPro" id="IPR008889">
    <property type="entry name" value="VQ"/>
</dbReference>
<dbReference type="AlphaFoldDB" id="A0A1D1YU55"/>
<dbReference type="Pfam" id="PF05678">
    <property type="entry name" value="VQ"/>
    <property type="match status" value="1"/>
</dbReference>